<evidence type="ECO:0000313" key="2">
    <source>
        <dbReference type="Proteomes" id="UP000319980"/>
    </source>
</evidence>
<gene>
    <name evidence="1" type="ORF">FQY83_14530</name>
</gene>
<dbReference type="OrthoDB" id="6026773at2"/>
<protein>
    <submittedName>
        <fullName evidence="1">Uncharacterized protein</fullName>
    </submittedName>
</protein>
<dbReference type="AlphaFoldDB" id="A0A5C5TYI3"/>
<dbReference type="EMBL" id="VOHK01000006">
    <property type="protein sequence ID" value="TWT18589.1"/>
    <property type="molecule type" value="Genomic_DNA"/>
</dbReference>
<keyword evidence="2" id="KW-1185">Reference proteome</keyword>
<organism evidence="1 2">
    <name type="scientific">Luteimonas marina</name>
    <dbReference type="NCBI Taxonomy" id="488485"/>
    <lineage>
        <taxon>Bacteria</taxon>
        <taxon>Pseudomonadati</taxon>
        <taxon>Pseudomonadota</taxon>
        <taxon>Gammaproteobacteria</taxon>
        <taxon>Lysobacterales</taxon>
        <taxon>Lysobacteraceae</taxon>
        <taxon>Luteimonas</taxon>
    </lineage>
</organism>
<evidence type="ECO:0000313" key="1">
    <source>
        <dbReference type="EMBL" id="TWT18589.1"/>
    </source>
</evidence>
<reference evidence="1 2" key="1">
    <citation type="journal article" date="2008" name="Int. J. Syst. Evol. Microbiol.">
        <title>Luteimonas marina sp. nov., isolated from seawater.</title>
        <authorList>
            <person name="Baik K.S."/>
            <person name="Park S.C."/>
            <person name="Kim M.S."/>
            <person name="Kim E.M."/>
            <person name="Park C."/>
            <person name="Chun J."/>
            <person name="Seong C.N."/>
        </authorList>
    </citation>
    <scope>NUCLEOTIDE SEQUENCE [LARGE SCALE GENOMIC DNA]</scope>
    <source>
        <strain evidence="1 2">FR1330</strain>
    </source>
</reference>
<sequence>MNAIVRTLRFVPAGEQGAKASAYWRSRPPEERLAETLKLHREGNALFKGGHPAFVHTLELRHVRTG</sequence>
<name>A0A5C5TYI3_9GAMM</name>
<comment type="caution">
    <text evidence="1">The sequence shown here is derived from an EMBL/GenBank/DDBJ whole genome shotgun (WGS) entry which is preliminary data.</text>
</comment>
<dbReference type="Proteomes" id="UP000319980">
    <property type="component" value="Unassembled WGS sequence"/>
</dbReference>
<dbReference type="RefSeq" id="WP_146388694.1">
    <property type="nucleotide sequence ID" value="NZ_VOHK01000006.1"/>
</dbReference>
<proteinExistence type="predicted"/>
<accession>A0A5C5TYI3</accession>